<evidence type="ECO:0000256" key="1">
    <source>
        <dbReference type="SAM" id="MobiDB-lite"/>
    </source>
</evidence>
<dbReference type="EMBL" id="KZ452615">
    <property type="protein sequence ID" value="PKA48315.1"/>
    <property type="molecule type" value="Genomic_DNA"/>
</dbReference>
<feature type="region of interest" description="Disordered" evidence="1">
    <location>
        <begin position="1"/>
        <end position="21"/>
    </location>
</feature>
<name>A0A2H9ZYC1_9ASPA</name>
<feature type="compositionally biased region" description="Polar residues" evidence="1">
    <location>
        <begin position="340"/>
        <end position="350"/>
    </location>
</feature>
<feature type="region of interest" description="Disordered" evidence="1">
    <location>
        <begin position="387"/>
        <end position="412"/>
    </location>
</feature>
<dbReference type="Pfam" id="PF14223">
    <property type="entry name" value="Retrotran_gag_2"/>
    <property type="match status" value="1"/>
</dbReference>
<feature type="compositionally biased region" description="Polar residues" evidence="1">
    <location>
        <begin position="267"/>
        <end position="279"/>
    </location>
</feature>
<evidence type="ECO:0000313" key="3">
    <source>
        <dbReference type="Proteomes" id="UP000236161"/>
    </source>
</evidence>
<proteinExistence type="predicted"/>
<accession>A0A2H9ZYC1</accession>
<feature type="region of interest" description="Disordered" evidence="1">
    <location>
        <begin position="338"/>
        <end position="358"/>
    </location>
</feature>
<dbReference type="Proteomes" id="UP000236161">
    <property type="component" value="Unassembled WGS sequence"/>
</dbReference>
<feature type="region of interest" description="Disordered" evidence="1">
    <location>
        <begin position="266"/>
        <end position="306"/>
    </location>
</feature>
<feature type="compositionally biased region" description="Polar residues" evidence="1">
    <location>
        <begin position="8"/>
        <end position="17"/>
    </location>
</feature>
<protein>
    <submittedName>
        <fullName evidence="2">Retrovirus-related Pol polyprotein from transposon TNT 1-94</fullName>
    </submittedName>
</protein>
<sequence length="412" mass="45825">MANRDNSDSSSTAQNFPNDGAITPVIPLPSLLSTPSMPNIAQLFQNARLKHDNYNVWMSLMLATLNAASLKGLVDGTWTCPSPTITDTDDPTKTTSNPDFLTWYRYDQLVLSWLLASLSESVLPHAVGFSTSRAVWEALERTYGSPSPNHALQLRLQLQSLQKGDSSIHEYLQKAKCISDTLTMIGDPVAPTDLLLCILRGLGPEYESFATSITTRIDFHSLTLDRVHGMLLSHEILLQHYRSPSVDNSPMQMANFTRTGPHRQQIIAPSQGNSHSQYPRSRGRGRNNNYRGRGRYTPQHSNSSKDADPCQICNYMGHTAATCNKRFDLSYKSNCDTRRPSPQLQANNAILPTPQFPPVDPTWYPDTGATNHMTPDLHMLPKPREYNGMDQVYVGNGSGYHHGEGNSSRPQN</sequence>
<dbReference type="AlphaFoldDB" id="A0A2H9ZYC1"/>
<reference evidence="2 3" key="1">
    <citation type="journal article" date="2017" name="Nature">
        <title>The Apostasia genome and the evolution of orchids.</title>
        <authorList>
            <person name="Zhang G.Q."/>
            <person name="Liu K.W."/>
            <person name="Li Z."/>
            <person name="Lohaus R."/>
            <person name="Hsiao Y.Y."/>
            <person name="Niu S.C."/>
            <person name="Wang J.Y."/>
            <person name="Lin Y.C."/>
            <person name="Xu Q."/>
            <person name="Chen L.J."/>
            <person name="Yoshida K."/>
            <person name="Fujiwara S."/>
            <person name="Wang Z.W."/>
            <person name="Zhang Y.Q."/>
            <person name="Mitsuda N."/>
            <person name="Wang M."/>
            <person name="Liu G.H."/>
            <person name="Pecoraro L."/>
            <person name="Huang H.X."/>
            <person name="Xiao X.J."/>
            <person name="Lin M."/>
            <person name="Wu X.Y."/>
            <person name="Wu W.L."/>
            <person name="Chen Y.Y."/>
            <person name="Chang S.B."/>
            <person name="Sakamoto S."/>
            <person name="Ohme-Takagi M."/>
            <person name="Yagi M."/>
            <person name="Zeng S.J."/>
            <person name="Shen C.Y."/>
            <person name="Yeh C.M."/>
            <person name="Luo Y.B."/>
            <person name="Tsai W.C."/>
            <person name="Van de Peer Y."/>
            <person name="Liu Z.J."/>
        </authorList>
    </citation>
    <scope>NUCLEOTIDE SEQUENCE [LARGE SCALE GENOMIC DNA]</scope>
    <source>
        <strain evidence="3">cv. Shenzhen</strain>
        <tissue evidence="2">Stem</tissue>
    </source>
</reference>
<gene>
    <name evidence="2" type="ORF">AXF42_Ash021696</name>
</gene>
<keyword evidence="3" id="KW-1185">Reference proteome</keyword>
<dbReference type="PANTHER" id="PTHR47481:SF22">
    <property type="entry name" value="RETROTRANSPOSON GAG DOMAIN-CONTAINING PROTEIN"/>
    <property type="match status" value="1"/>
</dbReference>
<evidence type="ECO:0000313" key="2">
    <source>
        <dbReference type="EMBL" id="PKA48315.1"/>
    </source>
</evidence>
<dbReference type="OrthoDB" id="786475at2759"/>
<organism evidence="2 3">
    <name type="scientific">Apostasia shenzhenica</name>
    <dbReference type="NCBI Taxonomy" id="1088818"/>
    <lineage>
        <taxon>Eukaryota</taxon>
        <taxon>Viridiplantae</taxon>
        <taxon>Streptophyta</taxon>
        <taxon>Embryophyta</taxon>
        <taxon>Tracheophyta</taxon>
        <taxon>Spermatophyta</taxon>
        <taxon>Magnoliopsida</taxon>
        <taxon>Liliopsida</taxon>
        <taxon>Asparagales</taxon>
        <taxon>Orchidaceae</taxon>
        <taxon>Apostasioideae</taxon>
        <taxon>Apostasia</taxon>
    </lineage>
</organism>
<dbReference type="PANTHER" id="PTHR47481">
    <property type="match status" value="1"/>
</dbReference>